<accession>A0A7J5AKU4</accession>
<dbReference type="AlphaFoldDB" id="A0A7J5AKU4"/>
<evidence type="ECO:0008006" key="4">
    <source>
        <dbReference type="Google" id="ProtNLM"/>
    </source>
</evidence>
<evidence type="ECO:0000256" key="1">
    <source>
        <dbReference type="SAM" id="SignalP"/>
    </source>
</evidence>
<dbReference type="InterPro" id="IPR046219">
    <property type="entry name" value="DUF6252"/>
</dbReference>
<organism evidence="2 3">
    <name type="scientific">Flavobacterium luteum</name>
    <dbReference type="NCBI Taxonomy" id="2026654"/>
    <lineage>
        <taxon>Bacteria</taxon>
        <taxon>Pseudomonadati</taxon>
        <taxon>Bacteroidota</taxon>
        <taxon>Flavobacteriia</taxon>
        <taxon>Flavobacteriales</taxon>
        <taxon>Flavobacteriaceae</taxon>
        <taxon>Flavobacterium</taxon>
    </lineage>
</organism>
<evidence type="ECO:0000313" key="2">
    <source>
        <dbReference type="EMBL" id="KAB1158175.1"/>
    </source>
</evidence>
<dbReference type="RefSeq" id="WP_151106385.1">
    <property type="nucleotide sequence ID" value="NZ_WAEM01000001.1"/>
</dbReference>
<feature type="chain" id="PRO_5029456418" description="Lipocalin-like domain-containing protein" evidence="1">
    <location>
        <begin position="21"/>
        <end position="184"/>
    </location>
</feature>
<sequence length="184" mass="19655">MSKIKFLAVTFLLISSVLFTSCEDEPIDPAFNSVPVNNGGGGNGGSGNGGGEVTTYAIKVTKDGVSKQWNTTQAIYIKSFGSLIIVGTDGSTTLNLSLVDFTEPGVFPLEFASTNCIYTEGTATSVYSSDYSNFETSEGNITVTELNQTNKTVKGTFNFTGKNEGMTVSKVFTKGEFFVKYTEQ</sequence>
<dbReference type="EMBL" id="WAEM01000001">
    <property type="protein sequence ID" value="KAB1158175.1"/>
    <property type="molecule type" value="Genomic_DNA"/>
</dbReference>
<feature type="signal peptide" evidence="1">
    <location>
        <begin position="1"/>
        <end position="20"/>
    </location>
</feature>
<dbReference type="PROSITE" id="PS51257">
    <property type="entry name" value="PROKAR_LIPOPROTEIN"/>
    <property type="match status" value="1"/>
</dbReference>
<keyword evidence="1" id="KW-0732">Signal</keyword>
<protein>
    <recommendedName>
        <fullName evidence="4">Lipocalin-like domain-containing protein</fullName>
    </recommendedName>
</protein>
<keyword evidence="3" id="KW-1185">Reference proteome</keyword>
<comment type="caution">
    <text evidence="2">The sequence shown here is derived from an EMBL/GenBank/DDBJ whole genome shotgun (WGS) entry which is preliminary data.</text>
</comment>
<proteinExistence type="predicted"/>
<gene>
    <name evidence="2" type="ORF">F6464_03580</name>
</gene>
<name>A0A7J5AKU4_9FLAO</name>
<evidence type="ECO:0000313" key="3">
    <source>
        <dbReference type="Proteomes" id="UP000490922"/>
    </source>
</evidence>
<reference evidence="2 3" key="1">
    <citation type="submission" date="2019-09" db="EMBL/GenBank/DDBJ databases">
        <title>Flavobacterium sp. nov., isolated from glacier ice.</title>
        <authorList>
            <person name="Liu Q."/>
        </authorList>
    </citation>
    <scope>NUCLEOTIDE SEQUENCE [LARGE SCALE GENOMIC DNA]</scope>
    <source>
        <strain evidence="2 3">NBRC 112527</strain>
    </source>
</reference>
<dbReference type="OrthoDB" id="1399177at2"/>
<dbReference type="Pfam" id="PF19765">
    <property type="entry name" value="DUF6252"/>
    <property type="match status" value="1"/>
</dbReference>
<dbReference type="Proteomes" id="UP000490922">
    <property type="component" value="Unassembled WGS sequence"/>
</dbReference>